<comment type="caution">
    <text evidence="2">The sequence shown here is derived from an EMBL/GenBank/DDBJ whole genome shotgun (WGS) entry which is preliminary data.</text>
</comment>
<accession>A0A8J2I4P6</accession>
<name>A0A8J2I4P6_9PLEO</name>
<dbReference type="Proteomes" id="UP000676310">
    <property type="component" value="Unassembled WGS sequence"/>
</dbReference>
<feature type="compositionally biased region" description="Polar residues" evidence="1">
    <location>
        <begin position="157"/>
        <end position="175"/>
    </location>
</feature>
<evidence type="ECO:0000313" key="3">
    <source>
        <dbReference type="Proteomes" id="UP000676310"/>
    </source>
</evidence>
<sequence>MVNRRASDAAPPPQTPIAPVAKRKRRASCLGEQERRERKRAIDREAQRSLREKTKTHIAELERTIQILRDQDRNGATASLLSEIDGLRAENERLKDVIDSVKSVVGLDFGVSSKATATAVPRPQQADDGGDGGDGGISPAATSAGQRSPKPRAMSHGSATRPSLPTPVDQSSSFVPSRINRPLDLDGMTVMSDVHVPVALANQHEHLEMEHDLQPVRESSEEGEVEDLPWGNAPATATWAPMMEEIFGPNWRYPSPTILHIGNPDTPATSTPSSVCPVWKKSNELFGKVFTYHHLRSETAEAGLLYLGIKHGWDNSSSPEWTKSPALTILKQVDELLFVHLPNVERLAVAYKSLKLLKYYLNATKEELDKVPDWLRPSFSQSSTSHPIALDFFAWPTIRSRLLNHHATLFQTSAGADLSSCYSRFLRFDWPFSFEDAFFLDENTGMHYPSPLFEHYHGDLKYWSVDEQFFDTFPEMRGDIEGDKEWGRKAR</sequence>
<dbReference type="AlphaFoldDB" id="A0A8J2I4P6"/>
<keyword evidence="3" id="KW-1185">Reference proteome</keyword>
<dbReference type="EMBL" id="CAJRGZ010000023">
    <property type="protein sequence ID" value="CAG5177631.1"/>
    <property type="molecule type" value="Genomic_DNA"/>
</dbReference>
<dbReference type="RefSeq" id="XP_043171883.1">
    <property type="nucleotide sequence ID" value="XM_043315948.1"/>
</dbReference>
<organism evidence="2 3">
    <name type="scientific">Alternaria atra</name>
    <dbReference type="NCBI Taxonomy" id="119953"/>
    <lineage>
        <taxon>Eukaryota</taxon>
        <taxon>Fungi</taxon>
        <taxon>Dikarya</taxon>
        <taxon>Ascomycota</taxon>
        <taxon>Pezizomycotina</taxon>
        <taxon>Dothideomycetes</taxon>
        <taxon>Pleosporomycetidae</taxon>
        <taxon>Pleosporales</taxon>
        <taxon>Pleosporineae</taxon>
        <taxon>Pleosporaceae</taxon>
        <taxon>Alternaria</taxon>
        <taxon>Alternaria sect. Ulocladioides</taxon>
    </lineage>
</organism>
<gene>
    <name evidence="2" type="ORF">ALTATR162_LOCUS8318</name>
</gene>
<dbReference type="InterPro" id="IPR046347">
    <property type="entry name" value="bZIP_sf"/>
</dbReference>
<evidence type="ECO:0000313" key="2">
    <source>
        <dbReference type="EMBL" id="CAG5177631.1"/>
    </source>
</evidence>
<dbReference type="Gene3D" id="1.20.5.170">
    <property type="match status" value="1"/>
</dbReference>
<dbReference type="Pfam" id="PF11905">
    <property type="entry name" value="DUF3425"/>
    <property type="match status" value="1"/>
</dbReference>
<dbReference type="CDD" id="cd14688">
    <property type="entry name" value="bZIP_YAP"/>
    <property type="match status" value="1"/>
</dbReference>
<protein>
    <recommendedName>
        <fullName evidence="4">BZIP domain-containing protein</fullName>
    </recommendedName>
</protein>
<dbReference type="PANTHER" id="PTHR37012:SF7">
    <property type="entry name" value="B-ZIP TRANSCRIPTION FACTOR (EUROFUNG)-RELATED"/>
    <property type="match status" value="1"/>
</dbReference>
<feature type="region of interest" description="Disordered" evidence="1">
    <location>
        <begin position="116"/>
        <end position="177"/>
    </location>
</feature>
<dbReference type="InterPro" id="IPR021833">
    <property type="entry name" value="DUF3425"/>
</dbReference>
<evidence type="ECO:0000256" key="1">
    <source>
        <dbReference type="SAM" id="MobiDB-lite"/>
    </source>
</evidence>
<dbReference type="SUPFAM" id="SSF57959">
    <property type="entry name" value="Leucine zipper domain"/>
    <property type="match status" value="1"/>
</dbReference>
<evidence type="ECO:0008006" key="4">
    <source>
        <dbReference type="Google" id="ProtNLM"/>
    </source>
</evidence>
<feature type="region of interest" description="Disordered" evidence="1">
    <location>
        <begin position="1"/>
        <end position="55"/>
    </location>
</feature>
<proteinExistence type="predicted"/>
<dbReference type="PANTHER" id="PTHR37012">
    <property type="entry name" value="B-ZIP TRANSCRIPTION FACTOR (EUROFUNG)-RELATED"/>
    <property type="match status" value="1"/>
</dbReference>
<feature type="compositionally biased region" description="Basic and acidic residues" evidence="1">
    <location>
        <begin position="32"/>
        <end position="55"/>
    </location>
</feature>
<dbReference type="GO" id="GO:0003700">
    <property type="term" value="F:DNA-binding transcription factor activity"/>
    <property type="evidence" value="ECO:0007669"/>
    <property type="project" value="InterPro"/>
</dbReference>
<dbReference type="GeneID" id="67020415"/>
<reference evidence="2" key="1">
    <citation type="submission" date="2021-05" db="EMBL/GenBank/DDBJ databases">
        <authorList>
            <person name="Stam R."/>
        </authorList>
    </citation>
    <scope>NUCLEOTIDE SEQUENCE</scope>
    <source>
        <strain evidence="2">CS162</strain>
    </source>
</reference>
<dbReference type="OrthoDB" id="5086080at2759"/>